<keyword evidence="3" id="KW-1185">Reference proteome</keyword>
<comment type="caution">
    <text evidence="2">The sequence shown here is derived from an EMBL/GenBank/DDBJ whole genome shotgun (WGS) entry which is preliminary data.</text>
</comment>
<dbReference type="PROSITE" id="PS50801">
    <property type="entry name" value="STAS"/>
    <property type="match status" value="1"/>
</dbReference>
<proteinExistence type="predicted"/>
<dbReference type="Gene3D" id="3.30.750.24">
    <property type="entry name" value="STAS domain"/>
    <property type="match status" value="1"/>
</dbReference>
<evidence type="ECO:0000313" key="3">
    <source>
        <dbReference type="Proteomes" id="UP001602245"/>
    </source>
</evidence>
<dbReference type="PANTHER" id="PTHR35526">
    <property type="entry name" value="ANTI-SIGMA-F FACTOR RSBW-RELATED"/>
    <property type="match status" value="1"/>
</dbReference>
<dbReference type="CDD" id="cd16936">
    <property type="entry name" value="HATPase_RsbW-like"/>
    <property type="match status" value="1"/>
</dbReference>
<organism evidence="2 3">
    <name type="scientific">Paractinoplanes globisporus</name>
    <dbReference type="NCBI Taxonomy" id="113565"/>
    <lineage>
        <taxon>Bacteria</taxon>
        <taxon>Bacillati</taxon>
        <taxon>Actinomycetota</taxon>
        <taxon>Actinomycetes</taxon>
        <taxon>Micromonosporales</taxon>
        <taxon>Micromonosporaceae</taxon>
        <taxon>Paractinoplanes</taxon>
    </lineage>
</organism>
<evidence type="ECO:0000313" key="2">
    <source>
        <dbReference type="EMBL" id="MFF5293775.1"/>
    </source>
</evidence>
<sequence>MSSDVRHLVDHARPYPLVRLSGVIDAAGADGVRDLLLDVLAEQPEAIVVDVAGVELREPAAAVGVLRQVSRATGDWPGARLTLCDERGEDAWRGSGWVFRPDSAAAFAELGAPRSGNRIRLDLKPEVSAARRCREAISQACVRWGRPALAEGARIVVTEMVNNVVAHAGTAMIVLIATRGDILSIAVRDQSVTGPAYGGGQVSSTADGGRGMLLIDSVAERWGSLALADGKVVWALLAQPRE</sequence>
<accession>A0ABW6WMT4</accession>
<protein>
    <submittedName>
        <fullName evidence="2">Anti-anti-sigma factor</fullName>
    </submittedName>
</protein>
<dbReference type="InterPro" id="IPR002645">
    <property type="entry name" value="STAS_dom"/>
</dbReference>
<dbReference type="Proteomes" id="UP001602245">
    <property type="component" value="Unassembled WGS sequence"/>
</dbReference>
<dbReference type="EMBL" id="JBIAZU010000005">
    <property type="protein sequence ID" value="MFF5293775.1"/>
    <property type="molecule type" value="Genomic_DNA"/>
</dbReference>
<name>A0ABW6WMT4_9ACTN</name>
<dbReference type="PANTHER" id="PTHR35526:SF3">
    <property type="entry name" value="ANTI-SIGMA-F FACTOR RSBW"/>
    <property type="match status" value="1"/>
</dbReference>
<feature type="domain" description="STAS" evidence="1">
    <location>
        <begin position="17"/>
        <end position="83"/>
    </location>
</feature>
<dbReference type="Gene3D" id="3.30.565.10">
    <property type="entry name" value="Histidine kinase-like ATPase, C-terminal domain"/>
    <property type="match status" value="1"/>
</dbReference>
<dbReference type="InterPro" id="IPR050267">
    <property type="entry name" value="Anti-sigma-factor_SerPK"/>
</dbReference>
<evidence type="ECO:0000259" key="1">
    <source>
        <dbReference type="PROSITE" id="PS50801"/>
    </source>
</evidence>
<gene>
    <name evidence="2" type="ORF">ACFY35_30445</name>
</gene>
<reference evidence="2 3" key="1">
    <citation type="submission" date="2024-10" db="EMBL/GenBank/DDBJ databases">
        <title>The Natural Products Discovery Center: Release of the First 8490 Sequenced Strains for Exploring Actinobacteria Biosynthetic Diversity.</title>
        <authorList>
            <person name="Kalkreuter E."/>
            <person name="Kautsar S.A."/>
            <person name="Yang D."/>
            <person name="Bader C.D."/>
            <person name="Teijaro C.N."/>
            <person name="Fluegel L."/>
            <person name="Davis C.M."/>
            <person name="Simpson J.R."/>
            <person name="Lauterbach L."/>
            <person name="Steele A.D."/>
            <person name="Gui C."/>
            <person name="Meng S."/>
            <person name="Li G."/>
            <person name="Viehrig K."/>
            <person name="Ye F."/>
            <person name="Su P."/>
            <person name="Kiefer A.F."/>
            <person name="Nichols A."/>
            <person name="Cepeda A.J."/>
            <person name="Yan W."/>
            <person name="Fan B."/>
            <person name="Jiang Y."/>
            <person name="Adhikari A."/>
            <person name="Zheng C.-J."/>
            <person name="Schuster L."/>
            <person name="Cowan T.M."/>
            <person name="Smanski M.J."/>
            <person name="Chevrette M.G."/>
            <person name="De Carvalho L.P.S."/>
            <person name="Shen B."/>
        </authorList>
    </citation>
    <scope>NUCLEOTIDE SEQUENCE [LARGE SCALE GENOMIC DNA]</scope>
    <source>
        <strain evidence="2 3">NPDC000087</strain>
    </source>
</reference>
<dbReference type="InterPro" id="IPR036513">
    <property type="entry name" value="STAS_dom_sf"/>
</dbReference>
<dbReference type="InterPro" id="IPR036890">
    <property type="entry name" value="HATPase_C_sf"/>
</dbReference>
<dbReference type="RefSeq" id="WP_245577322.1">
    <property type="nucleotide sequence ID" value="NZ_JBIAZU010000005.1"/>
</dbReference>